<name>A0A5B0NVV5_PUCGR</name>
<keyword evidence="1" id="KW-0853">WD repeat</keyword>
<dbReference type="GO" id="GO:0030126">
    <property type="term" value="C:COPI vesicle coat"/>
    <property type="evidence" value="ECO:0007669"/>
    <property type="project" value="TreeGrafter"/>
</dbReference>
<evidence type="ECO:0000313" key="3">
    <source>
        <dbReference type="EMBL" id="KAA1093245.1"/>
    </source>
</evidence>
<dbReference type="Proteomes" id="UP000325313">
    <property type="component" value="Unassembled WGS sequence"/>
</dbReference>
<reference evidence="3 4" key="1">
    <citation type="submission" date="2019-05" db="EMBL/GenBank/DDBJ databases">
        <title>Emergence of the Ug99 lineage of the wheat stem rust pathogen through somatic hybridization.</title>
        <authorList>
            <person name="Li F."/>
            <person name="Upadhyaya N.M."/>
            <person name="Sperschneider J."/>
            <person name="Matny O."/>
            <person name="Nguyen-Phuc H."/>
            <person name="Mago R."/>
            <person name="Raley C."/>
            <person name="Miller M.E."/>
            <person name="Silverstein K.A.T."/>
            <person name="Henningsen E."/>
            <person name="Hirsch C.D."/>
            <person name="Visser B."/>
            <person name="Pretorius Z.A."/>
            <person name="Steffenson B.J."/>
            <person name="Schwessinger B."/>
            <person name="Dodds P.N."/>
            <person name="Figueroa M."/>
        </authorList>
    </citation>
    <scope>NUCLEOTIDE SEQUENCE [LARGE SCALE GENOMIC DNA]</scope>
    <source>
        <strain evidence="3 4">Ug99</strain>
    </source>
</reference>
<dbReference type="GO" id="GO:0006890">
    <property type="term" value="P:retrograde vesicle-mediated transport, Golgi to endoplasmic reticulum"/>
    <property type="evidence" value="ECO:0007669"/>
    <property type="project" value="TreeGrafter"/>
</dbReference>
<gene>
    <name evidence="3" type="ORF">PGTUg99_000289</name>
</gene>
<organism evidence="3 4">
    <name type="scientific">Puccinia graminis f. sp. tritici</name>
    <dbReference type="NCBI Taxonomy" id="56615"/>
    <lineage>
        <taxon>Eukaryota</taxon>
        <taxon>Fungi</taxon>
        <taxon>Dikarya</taxon>
        <taxon>Basidiomycota</taxon>
        <taxon>Pucciniomycotina</taxon>
        <taxon>Pucciniomycetes</taxon>
        <taxon>Pucciniales</taxon>
        <taxon>Pucciniaceae</taxon>
        <taxon>Puccinia</taxon>
    </lineage>
</organism>
<dbReference type="Gene3D" id="2.130.10.10">
    <property type="entry name" value="YVTN repeat-like/Quinoprotein amine dehydrogenase"/>
    <property type="match status" value="1"/>
</dbReference>
<evidence type="ECO:0000256" key="2">
    <source>
        <dbReference type="ARBA" id="ARBA00022737"/>
    </source>
</evidence>
<dbReference type="Pfam" id="PF00400">
    <property type="entry name" value="WD40"/>
    <property type="match status" value="2"/>
</dbReference>
<dbReference type="PANTHER" id="PTHR19876:SF2">
    <property type="entry name" value="COATOMER SUBUNIT BETA"/>
    <property type="match status" value="1"/>
</dbReference>
<evidence type="ECO:0000313" key="4">
    <source>
        <dbReference type="Proteomes" id="UP000325313"/>
    </source>
</evidence>
<dbReference type="SUPFAM" id="SSF50978">
    <property type="entry name" value="WD40 repeat-like"/>
    <property type="match status" value="1"/>
</dbReference>
<dbReference type="GO" id="GO:0006886">
    <property type="term" value="P:intracellular protein transport"/>
    <property type="evidence" value="ECO:0007669"/>
    <property type="project" value="TreeGrafter"/>
</dbReference>
<dbReference type="InterPro" id="IPR001680">
    <property type="entry name" value="WD40_rpt"/>
</dbReference>
<comment type="caution">
    <text evidence="3">The sequence shown here is derived from an EMBL/GenBank/DDBJ whole genome shotgun (WGS) entry which is preliminary data.</text>
</comment>
<dbReference type="GO" id="GO:0006891">
    <property type="term" value="P:intra-Golgi vesicle-mediated transport"/>
    <property type="evidence" value="ECO:0007669"/>
    <property type="project" value="TreeGrafter"/>
</dbReference>
<keyword evidence="2" id="KW-0677">Repeat</keyword>
<accession>A0A5B0NVV5</accession>
<dbReference type="InterPro" id="IPR015943">
    <property type="entry name" value="WD40/YVTN_repeat-like_dom_sf"/>
</dbReference>
<dbReference type="AlphaFoldDB" id="A0A5B0NVV5"/>
<dbReference type="SMART" id="SM00320">
    <property type="entry name" value="WD40"/>
    <property type="match status" value="2"/>
</dbReference>
<dbReference type="PANTHER" id="PTHR19876">
    <property type="entry name" value="COATOMER"/>
    <property type="match status" value="1"/>
</dbReference>
<proteinExistence type="predicted"/>
<dbReference type="InterPro" id="IPR036322">
    <property type="entry name" value="WD40_repeat_dom_sf"/>
</dbReference>
<sequence>MCVVLLSLTTSWGPVGRSTSSSGVPPHSLLTVIIPSDRTSSSSNISATDKNTQVHPIKRVKSVDFHPTEPWLLAGLYSGKVFVWHTETGALLKTFTPTEVPVRCARFIARKNWFVCGSDDFHLRVFNYNTSARVAAFEAHPDYIRLAIVLFQYGCQRVSAFSVN</sequence>
<dbReference type="GO" id="GO:0006888">
    <property type="term" value="P:endoplasmic reticulum to Golgi vesicle-mediated transport"/>
    <property type="evidence" value="ECO:0007669"/>
    <property type="project" value="TreeGrafter"/>
</dbReference>
<dbReference type="InterPro" id="IPR050844">
    <property type="entry name" value="Coatomer_complex_subunit"/>
</dbReference>
<protein>
    <submittedName>
        <fullName evidence="3">Uncharacterized protein</fullName>
    </submittedName>
</protein>
<dbReference type="EMBL" id="VDEP01000375">
    <property type="protein sequence ID" value="KAA1093245.1"/>
    <property type="molecule type" value="Genomic_DNA"/>
</dbReference>
<evidence type="ECO:0000256" key="1">
    <source>
        <dbReference type="ARBA" id="ARBA00022574"/>
    </source>
</evidence>